<name>A0A6C2YJZ2_9BACT</name>
<keyword evidence="12" id="KW-1185">Reference proteome</keyword>
<organism evidence="11">
    <name type="scientific">Tuwongella immobilis</name>
    <dbReference type="NCBI Taxonomy" id="692036"/>
    <lineage>
        <taxon>Bacteria</taxon>
        <taxon>Pseudomonadati</taxon>
        <taxon>Planctomycetota</taxon>
        <taxon>Planctomycetia</taxon>
        <taxon>Gemmatales</taxon>
        <taxon>Gemmataceae</taxon>
        <taxon>Tuwongella</taxon>
    </lineage>
</organism>
<dbReference type="SUPFAM" id="SSF49503">
    <property type="entry name" value="Cupredoxins"/>
    <property type="match status" value="1"/>
</dbReference>
<keyword evidence="9" id="KW-0732">Signal</keyword>
<gene>
    <name evidence="11" type="ORF">GMBLW1_26980</name>
</gene>
<evidence type="ECO:0000256" key="7">
    <source>
        <dbReference type="PROSITE-ProRule" id="PRU00433"/>
    </source>
</evidence>
<dbReference type="InParanoid" id="A0A6C2YJZ2"/>
<evidence type="ECO:0000256" key="1">
    <source>
        <dbReference type="ARBA" id="ARBA00022448"/>
    </source>
</evidence>
<dbReference type="Gene3D" id="1.10.760.10">
    <property type="entry name" value="Cytochrome c-like domain"/>
    <property type="match status" value="1"/>
</dbReference>
<dbReference type="EMBL" id="LR586016">
    <property type="protein sequence ID" value="VIP01262.1"/>
    <property type="molecule type" value="Genomic_DNA"/>
</dbReference>
<dbReference type="KEGG" id="tim:GMBLW1_26980"/>
<dbReference type="GO" id="GO:0009055">
    <property type="term" value="F:electron transfer activity"/>
    <property type="evidence" value="ECO:0007669"/>
    <property type="project" value="InterPro"/>
</dbReference>
<accession>A0A6C2YJZ2</accession>
<evidence type="ECO:0000313" key="12">
    <source>
        <dbReference type="Proteomes" id="UP000464378"/>
    </source>
</evidence>
<dbReference type="PROSITE" id="PS51007">
    <property type="entry name" value="CYTC"/>
    <property type="match status" value="1"/>
</dbReference>
<feature type="domain" description="Cytochrome c" evidence="10">
    <location>
        <begin position="84"/>
        <end position="220"/>
    </location>
</feature>
<dbReference type="InterPro" id="IPR036909">
    <property type="entry name" value="Cyt_c-like_dom_sf"/>
</dbReference>
<keyword evidence="5 7" id="KW-0408">Iron</keyword>
<feature type="signal peptide" evidence="9">
    <location>
        <begin position="1"/>
        <end position="20"/>
    </location>
</feature>
<dbReference type="RefSeq" id="WP_162656486.1">
    <property type="nucleotide sequence ID" value="NZ_LR593887.1"/>
</dbReference>
<dbReference type="InterPro" id="IPR009056">
    <property type="entry name" value="Cyt_c-like_dom"/>
</dbReference>
<dbReference type="InterPro" id="IPR046476">
    <property type="entry name" value="DUF6797"/>
</dbReference>
<dbReference type="InterPro" id="IPR013427">
    <property type="entry name" value="Haem-bd_dom_put"/>
</dbReference>
<dbReference type="NCBIfam" id="TIGR02603">
    <property type="entry name" value="CxxCH_TIGR02603"/>
    <property type="match status" value="1"/>
</dbReference>
<evidence type="ECO:0000313" key="11">
    <source>
        <dbReference type="EMBL" id="VIP01262.1"/>
    </source>
</evidence>
<dbReference type="PANTHER" id="PTHR33546">
    <property type="entry name" value="LARGE, MULTIFUNCTIONAL SECRETED PROTEIN-RELATED"/>
    <property type="match status" value="1"/>
</dbReference>
<evidence type="ECO:0000256" key="6">
    <source>
        <dbReference type="ARBA" id="ARBA00023008"/>
    </source>
</evidence>
<feature type="compositionally biased region" description="Low complexity" evidence="8">
    <location>
        <begin position="31"/>
        <end position="63"/>
    </location>
</feature>
<evidence type="ECO:0000256" key="2">
    <source>
        <dbReference type="ARBA" id="ARBA00022617"/>
    </source>
</evidence>
<dbReference type="AlphaFoldDB" id="A0A6C2YJZ2"/>
<keyword evidence="3 7" id="KW-0479">Metal-binding</keyword>
<evidence type="ECO:0000256" key="3">
    <source>
        <dbReference type="ARBA" id="ARBA00022723"/>
    </source>
</evidence>
<feature type="region of interest" description="Disordered" evidence="8">
    <location>
        <begin position="21"/>
        <end position="66"/>
    </location>
</feature>
<dbReference type="GO" id="GO:0020037">
    <property type="term" value="F:heme binding"/>
    <property type="evidence" value="ECO:0007669"/>
    <property type="project" value="InterPro"/>
</dbReference>
<dbReference type="Pfam" id="PF20601">
    <property type="entry name" value="DUF6797"/>
    <property type="match status" value="1"/>
</dbReference>
<keyword evidence="1" id="KW-0813">Transport</keyword>
<dbReference type="CDD" id="cd04233">
    <property type="entry name" value="Auracyanin"/>
    <property type="match status" value="1"/>
</dbReference>
<keyword evidence="4" id="KW-0249">Electron transport</keyword>
<dbReference type="Gene3D" id="2.60.40.420">
    <property type="entry name" value="Cupredoxins - blue copper proteins"/>
    <property type="match status" value="1"/>
</dbReference>
<dbReference type="EMBL" id="LR593887">
    <property type="protein sequence ID" value="VTR97950.1"/>
    <property type="molecule type" value="Genomic_DNA"/>
</dbReference>
<dbReference type="InterPro" id="IPR028871">
    <property type="entry name" value="BlueCu_1_BS"/>
</dbReference>
<evidence type="ECO:0000256" key="9">
    <source>
        <dbReference type="SAM" id="SignalP"/>
    </source>
</evidence>
<dbReference type="Pfam" id="PF00127">
    <property type="entry name" value="Copper-bind"/>
    <property type="match status" value="1"/>
</dbReference>
<dbReference type="SUPFAM" id="SSF46626">
    <property type="entry name" value="Cytochrome c"/>
    <property type="match status" value="1"/>
</dbReference>
<keyword evidence="6" id="KW-0186">Copper</keyword>
<evidence type="ECO:0000256" key="8">
    <source>
        <dbReference type="SAM" id="MobiDB-lite"/>
    </source>
</evidence>
<dbReference type="PROSITE" id="PS00196">
    <property type="entry name" value="COPPER_BLUE"/>
    <property type="match status" value="1"/>
</dbReference>
<evidence type="ECO:0000259" key="10">
    <source>
        <dbReference type="PROSITE" id="PS51007"/>
    </source>
</evidence>
<dbReference type="SUPFAM" id="SSF101898">
    <property type="entry name" value="NHL repeat"/>
    <property type="match status" value="1"/>
</dbReference>
<proteinExistence type="predicted"/>
<feature type="chain" id="PRO_5033534777" description="Cytochrome c domain-containing protein" evidence="9">
    <location>
        <begin position="21"/>
        <end position="1061"/>
    </location>
</feature>
<dbReference type="Proteomes" id="UP000464378">
    <property type="component" value="Chromosome"/>
</dbReference>
<sequence>MRWFARFSLGLLLIPASAWSAEPPAPPKPAAPVGANPPSHGAAAGHGHAPAHGNASAAATATGKTPDYSPELVQSLVADAQHHGNARNGAIVFSLATSACQSCHKVGEHGGNVGPELSKIGQSLKPDEIIEAVLWPNRTVKPEFKAVAITTVNEQIFQGIIREETADAVVLVTATGQRQRIAKADIDDRREIGSLMPEGLTAPMSAEQRRDLLRYLMDLGRDPGLAHLSHQPAKWTATREPLHPENWPNWTAPVNRDRVYDYYTKQALHFRGQQPMPLILPDWPGLDGGKQGHWGNQNDTVWKDNRWNSVDLGTLQSGVFRAAGKTIPRAVCVRLGNAGEMAICFNQDTLQIEAIWTGGFVRFTDHRYGFLDGIQPVGTLKPLPPVPAILAKPGQPIRYRGVYRDGKRVVFAYRIGDTEYLDAPWVENGQFSREIAPVSQHSLAKITQGGAAQWPQIFPVVGKLGQQSPYTVDTIPPPAKTPWNSLFFFGGNDFFRNGTAAVVTMQGDVWTVAGLDESLKAVRWRRMAAGLHQGLGLVIHDEKIYALGRDQITRLHDLNGDGEADFYECFSNAYFASPAGHDYTCGLERDAQGNFYTASSKQGLIRISADGQRVDVLATGFRNPAGIGLTPEGLLTVPCSEGEWTPASMICGIRPSSSRVPFFGYGGPRNQQAPDLPLIYLPRGLDNSSGGQLHISSNRWGPLQGQMLHFSYGTGTHLLLLRDEVDGQLQGGVVPLPGDFRSGVHRGRFSPTDGQLYVTGMTGWGAYVAEDGCFQRVRFTGQSAMLPTGFHIHANGVRITFSEPLNPAVAAATAKHFAQCWNYRYSAGYGSREFSPSHEGTPGHDPLTIRSAHRLADGRSLFLEIPDLQPVNVLHLLLEVGTPRPVELFLTVHRLDAPFRDFPGYRETPKTIAAHPILKDLAFAMKREPNPWRQPIANARPIIIEAGKNLTYATPMVRVKAGEALKLTFRNPDVVPHNWALIRPGTLAEVGALTNQMIADPSAVLRHYVPRTDKVLAYTDIVNPDDRGIIFFHAPKEKGRYPFLCTFPGHWMVMNGEMLVE</sequence>
<keyword evidence="2 7" id="KW-0349">Heme</keyword>
<protein>
    <recommendedName>
        <fullName evidence="10">Cytochrome c domain-containing protein</fullName>
    </recommendedName>
</protein>
<dbReference type="InterPro" id="IPR008972">
    <property type="entry name" value="Cupredoxin"/>
</dbReference>
<dbReference type="PANTHER" id="PTHR33546:SF1">
    <property type="entry name" value="LARGE, MULTIFUNCTIONAL SECRETED PROTEIN"/>
    <property type="match status" value="1"/>
</dbReference>
<evidence type="ECO:0000256" key="4">
    <source>
        <dbReference type="ARBA" id="ARBA00022982"/>
    </source>
</evidence>
<evidence type="ECO:0000256" key="5">
    <source>
        <dbReference type="ARBA" id="ARBA00023004"/>
    </source>
</evidence>
<dbReference type="GO" id="GO:0005507">
    <property type="term" value="F:copper ion binding"/>
    <property type="evidence" value="ECO:0007669"/>
    <property type="project" value="InterPro"/>
</dbReference>
<dbReference type="InterPro" id="IPR000923">
    <property type="entry name" value="BlueCu_1"/>
</dbReference>
<reference evidence="11" key="1">
    <citation type="submission" date="2019-04" db="EMBL/GenBank/DDBJ databases">
        <authorList>
            <consortium name="Science for Life Laboratories"/>
        </authorList>
    </citation>
    <scope>NUCLEOTIDE SEQUENCE</scope>
    <source>
        <strain evidence="11">MBLW1</strain>
    </source>
</reference>